<protein>
    <submittedName>
        <fullName evidence="3">Phage integrase family protein</fullName>
    </submittedName>
</protein>
<dbReference type="PROSITE" id="PS51898">
    <property type="entry name" value="TYR_RECOMBINASE"/>
    <property type="match status" value="1"/>
</dbReference>
<reference evidence="3 4" key="1">
    <citation type="submission" date="2018-03" db="EMBL/GenBank/DDBJ databases">
        <title>Genomic Encyclopedia of Archaeal and Bacterial Type Strains, Phase II (KMG-II): from individual species to whole genera.</title>
        <authorList>
            <person name="Goeker M."/>
        </authorList>
    </citation>
    <scope>NUCLEOTIDE SEQUENCE [LARGE SCALE GENOMIC DNA]</scope>
    <source>
        <strain evidence="3 4">DSM 13175</strain>
    </source>
</reference>
<proteinExistence type="predicted"/>
<evidence type="ECO:0000259" key="2">
    <source>
        <dbReference type="PROSITE" id="PS51898"/>
    </source>
</evidence>
<feature type="domain" description="Tyr recombinase" evidence="2">
    <location>
        <begin position="1"/>
        <end position="150"/>
    </location>
</feature>
<dbReference type="GO" id="GO:0015074">
    <property type="term" value="P:DNA integration"/>
    <property type="evidence" value="ECO:0007669"/>
    <property type="project" value="InterPro"/>
</dbReference>
<evidence type="ECO:0000313" key="3">
    <source>
        <dbReference type="EMBL" id="PRY82637.1"/>
    </source>
</evidence>
<dbReference type="PANTHER" id="PTHR30349">
    <property type="entry name" value="PHAGE INTEGRASE-RELATED"/>
    <property type="match status" value="1"/>
</dbReference>
<dbReference type="GO" id="GO:0006310">
    <property type="term" value="P:DNA recombination"/>
    <property type="evidence" value="ECO:0007669"/>
    <property type="project" value="UniProtKB-KW"/>
</dbReference>
<dbReference type="InterPro" id="IPR002104">
    <property type="entry name" value="Integrase_catalytic"/>
</dbReference>
<dbReference type="Gene3D" id="1.10.443.10">
    <property type="entry name" value="Intergrase catalytic core"/>
    <property type="match status" value="1"/>
</dbReference>
<dbReference type="PANTHER" id="PTHR30349:SF64">
    <property type="entry name" value="PROPHAGE INTEGRASE INTD-RELATED"/>
    <property type="match status" value="1"/>
</dbReference>
<sequence>MIYLLNISKTLTRGLNNKIIMQPTKTVNGRRVIDMDYDSMKLLKQWKMYQAQFMLKLGFNTNTPDQHVFANTRNNFYSINVPNDRMRNVQKRNGLKQITVHGLRHTHCSILFSMGASIKDVQARLGHTDIQTTMNIYAHVTKEEKKDTADKFAKFMDN</sequence>
<accession>A0A2T0W7E4</accession>
<dbReference type="CDD" id="cd01189">
    <property type="entry name" value="INT_ICEBs1_C_like"/>
    <property type="match status" value="1"/>
</dbReference>
<dbReference type="Proteomes" id="UP000238205">
    <property type="component" value="Unassembled WGS sequence"/>
</dbReference>
<dbReference type="InterPro" id="IPR050090">
    <property type="entry name" value="Tyrosine_recombinase_XerCD"/>
</dbReference>
<name>A0A2T0W7E4_9LACT</name>
<organism evidence="3 4">
    <name type="scientific">Alkalibacterium olivapovliticus</name>
    <dbReference type="NCBI Taxonomy" id="99907"/>
    <lineage>
        <taxon>Bacteria</taxon>
        <taxon>Bacillati</taxon>
        <taxon>Bacillota</taxon>
        <taxon>Bacilli</taxon>
        <taxon>Lactobacillales</taxon>
        <taxon>Carnobacteriaceae</taxon>
        <taxon>Alkalibacterium</taxon>
    </lineage>
</organism>
<dbReference type="InterPro" id="IPR011010">
    <property type="entry name" value="DNA_brk_join_enz"/>
</dbReference>
<keyword evidence="1" id="KW-0233">DNA recombination</keyword>
<evidence type="ECO:0000313" key="4">
    <source>
        <dbReference type="Proteomes" id="UP000238205"/>
    </source>
</evidence>
<keyword evidence="4" id="KW-1185">Reference proteome</keyword>
<dbReference type="EMBL" id="PVTO01000010">
    <property type="protein sequence ID" value="PRY82637.1"/>
    <property type="molecule type" value="Genomic_DNA"/>
</dbReference>
<dbReference type="SUPFAM" id="SSF56349">
    <property type="entry name" value="DNA breaking-rejoining enzymes"/>
    <property type="match status" value="1"/>
</dbReference>
<dbReference type="Pfam" id="PF00589">
    <property type="entry name" value="Phage_integrase"/>
    <property type="match status" value="1"/>
</dbReference>
<gene>
    <name evidence="3" type="ORF">CLV38_11099</name>
</gene>
<comment type="caution">
    <text evidence="3">The sequence shown here is derived from an EMBL/GenBank/DDBJ whole genome shotgun (WGS) entry which is preliminary data.</text>
</comment>
<dbReference type="GO" id="GO:0003677">
    <property type="term" value="F:DNA binding"/>
    <property type="evidence" value="ECO:0007669"/>
    <property type="project" value="InterPro"/>
</dbReference>
<evidence type="ECO:0000256" key="1">
    <source>
        <dbReference type="ARBA" id="ARBA00023172"/>
    </source>
</evidence>
<dbReference type="AlphaFoldDB" id="A0A2T0W7E4"/>
<dbReference type="InterPro" id="IPR013762">
    <property type="entry name" value="Integrase-like_cat_sf"/>
</dbReference>